<feature type="transmembrane region" description="Helical" evidence="1">
    <location>
        <begin position="119"/>
        <end position="142"/>
    </location>
</feature>
<dbReference type="Proteomes" id="UP000268059">
    <property type="component" value="Chromosome"/>
</dbReference>
<accession>A0A3G9JS90</accession>
<dbReference type="InterPro" id="IPR021529">
    <property type="entry name" value="DUF2798"/>
</dbReference>
<dbReference type="OrthoDB" id="7062363at2"/>
<evidence type="ECO:0000313" key="2">
    <source>
        <dbReference type="EMBL" id="BBH27923.1"/>
    </source>
</evidence>
<protein>
    <recommendedName>
        <fullName evidence="4">DUF2798 domain-containing protein</fullName>
    </recommendedName>
</protein>
<keyword evidence="1" id="KW-1133">Transmembrane helix</keyword>
<keyword evidence="1" id="KW-0472">Membrane</keyword>
<feature type="transmembrane region" description="Helical" evidence="1">
    <location>
        <begin position="83"/>
        <end position="107"/>
    </location>
</feature>
<organism evidence="2 3">
    <name type="scientific">Intestinibaculum porci</name>
    <dbReference type="NCBI Taxonomy" id="2487118"/>
    <lineage>
        <taxon>Bacteria</taxon>
        <taxon>Bacillati</taxon>
        <taxon>Bacillota</taxon>
        <taxon>Erysipelotrichia</taxon>
        <taxon>Erysipelotrichales</taxon>
        <taxon>Erysipelotrichaceae</taxon>
        <taxon>Intestinibaculum</taxon>
    </lineage>
</organism>
<dbReference type="FunCoup" id="A0A3G9JS90">
    <property type="interactions" value="101"/>
</dbReference>
<dbReference type="EMBL" id="AP019309">
    <property type="protein sequence ID" value="BBH27923.1"/>
    <property type="molecule type" value="Genomic_DNA"/>
</dbReference>
<keyword evidence="1" id="KW-0812">Transmembrane</keyword>
<evidence type="ECO:0000313" key="3">
    <source>
        <dbReference type="Proteomes" id="UP000268059"/>
    </source>
</evidence>
<reference evidence="2 3" key="1">
    <citation type="submission" date="2018-11" db="EMBL/GenBank/DDBJ databases">
        <title>Novel Erysipelotrichaceae bacterium isolated from small intestine of a swine.</title>
        <authorList>
            <person name="Kim J.S."/>
            <person name="Choe H."/>
            <person name="Lee Y.R."/>
            <person name="Kim K.M."/>
            <person name="Park D.S."/>
        </authorList>
    </citation>
    <scope>NUCLEOTIDE SEQUENCE [LARGE SCALE GENOMIC DNA]</scope>
    <source>
        <strain evidence="2 3">SG0102</strain>
    </source>
</reference>
<proteinExistence type="predicted"/>
<feature type="transmembrane region" description="Helical" evidence="1">
    <location>
        <begin position="9"/>
        <end position="28"/>
    </location>
</feature>
<evidence type="ECO:0000256" key="1">
    <source>
        <dbReference type="SAM" id="Phobius"/>
    </source>
</evidence>
<dbReference type="RefSeq" id="WP_157983077.1">
    <property type="nucleotide sequence ID" value="NZ_AP019309.1"/>
</dbReference>
<gene>
    <name evidence="2" type="ORF">SG0102_28570</name>
</gene>
<sequence length="158" mass="18412">MPQSKKQDLLFSTMMSLLMVYLMTLYNIALENGQLALPYFLHALLGMWPEFVVIWIVNHFVVSKLAMRLAFRFVNPQKDHPMLVILSIQAMMVCCIVPYITLFATFFHHGFTATWFTQWITLLVECFPMAFCLQIFFVGPIIRNVFRGIMKIHNQAKA</sequence>
<dbReference type="KEGG" id="ebm:SG0102_28570"/>
<dbReference type="Pfam" id="PF11391">
    <property type="entry name" value="DUF2798"/>
    <property type="match status" value="2"/>
</dbReference>
<feature type="transmembrane region" description="Helical" evidence="1">
    <location>
        <begin position="40"/>
        <end position="62"/>
    </location>
</feature>
<name>A0A3G9JS90_9FIRM</name>
<keyword evidence="3" id="KW-1185">Reference proteome</keyword>
<evidence type="ECO:0008006" key="4">
    <source>
        <dbReference type="Google" id="ProtNLM"/>
    </source>
</evidence>
<dbReference type="AlphaFoldDB" id="A0A3G9JS90"/>
<dbReference type="InParanoid" id="A0A3G9JS90"/>